<geneLocation type="chloroplast" evidence="6"/>
<dbReference type="GO" id="GO:1990904">
    <property type="term" value="C:ribonucleoprotein complex"/>
    <property type="evidence" value="ECO:0007669"/>
    <property type="project" value="UniProtKB-KW"/>
</dbReference>
<comment type="subunit">
    <text evidence="5">Part of the 30S ribosomal subunit.</text>
</comment>
<dbReference type="RefSeq" id="YP_003795440.1">
    <property type="nucleotide sequence ID" value="NC_014345.1"/>
</dbReference>
<dbReference type="GO" id="GO:0006412">
    <property type="term" value="P:translation"/>
    <property type="evidence" value="ECO:0007669"/>
    <property type="project" value="UniProtKB-UniRule"/>
</dbReference>
<reference evidence="6" key="1">
    <citation type="journal article" date="2010" name="Proc. Natl. Acad. Sci. U.S.A.">
        <title>A common red algal origin of the apicomplexan, dinoflagellate, and heterokont plastids.</title>
        <authorList>
            <person name="Janouskovec J."/>
            <person name="Horak A."/>
            <person name="Obornik M."/>
            <person name="Lukes J."/>
            <person name="Keeling P.J."/>
        </authorList>
    </citation>
    <scope>NUCLEOTIDE SEQUENCE [LARGE SCALE GENOMIC DNA]</scope>
</reference>
<dbReference type="InterPro" id="IPR036967">
    <property type="entry name" value="Ribosomal_uS11_sf"/>
</dbReference>
<dbReference type="HAMAP" id="MF_01310">
    <property type="entry name" value="Ribosomal_uS11"/>
    <property type="match status" value="1"/>
</dbReference>
<dbReference type="AlphaFoldDB" id="D9IXR1"/>
<organism evidence="6">
    <name type="scientific">Chromerida sp. RM11</name>
    <dbReference type="NCBI Taxonomy" id="348535"/>
    <lineage>
        <taxon>Eukaryota</taxon>
        <taxon>Sar</taxon>
        <taxon>Alveolata</taxon>
        <taxon>Colpodellida</taxon>
    </lineage>
</organism>
<evidence type="ECO:0000313" key="6">
    <source>
        <dbReference type="EMBL" id="ADJ66628.1"/>
    </source>
</evidence>
<evidence type="ECO:0000256" key="1">
    <source>
        <dbReference type="ARBA" id="ARBA00004229"/>
    </source>
</evidence>
<comment type="similarity">
    <text evidence="2 5">Belongs to the universal ribosomal protein uS11 family.</text>
</comment>
<keyword evidence="5" id="KW-0694">RNA-binding</keyword>
<keyword evidence="5" id="KW-0699">rRNA-binding</keyword>
<keyword evidence="6" id="KW-0150">Chloroplast</keyword>
<dbReference type="GO" id="GO:0019843">
    <property type="term" value="F:rRNA binding"/>
    <property type="evidence" value="ECO:0007669"/>
    <property type="project" value="UniProtKB-UniRule"/>
</dbReference>
<dbReference type="SUPFAM" id="SSF53137">
    <property type="entry name" value="Translational machinery components"/>
    <property type="match status" value="1"/>
</dbReference>
<comment type="subcellular location">
    <subcellularLocation>
        <location evidence="1 5">Plastid</location>
        <location evidence="1 5">Chloroplast</location>
    </subcellularLocation>
</comment>
<name>D9IXR1_9ALVE</name>
<dbReference type="Pfam" id="PF00411">
    <property type="entry name" value="Ribosomal_S11"/>
    <property type="match status" value="1"/>
</dbReference>
<keyword evidence="3 5" id="KW-0689">Ribosomal protein</keyword>
<keyword evidence="4 5" id="KW-0687">Ribonucleoprotein</keyword>
<gene>
    <name evidence="5 6" type="primary">rps11</name>
</gene>
<evidence type="ECO:0000256" key="5">
    <source>
        <dbReference type="HAMAP-Rule" id="MF_01310"/>
    </source>
</evidence>
<evidence type="ECO:0000256" key="2">
    <source>
        <dbReference type="ARBA" id="ARBA00006194"/>
    </source>
</evidence>
<protein>
    <recommendedName>
        <fullName evidence="5">Small ribosomal subunit protein uS11c</fullName>
    </recommendedName>
</protein>
<keyword evidence="6" id="KW-0934">Plastid</keyword>
<dbReference type="GO" id="GO:0005840">
    <property type="term" value="C:ribosome"/>
    <property type="evidence" value="ECO:0007669"/>
    <property type="project" value="UniProtKB-KW"/>
</dbReference>
<proteinExistence type="inferred from homology"/>
<dbReference type="EMBL" id="HM222968">
    <property type="protein sequence ID" value="ADJ66628.1"/>
    <property type="molecule type" value="Genomic_DNA"/>
</dbReference>
<dbReference type="PIRSF" id="PIRSF002131">
    <property type="entry name" value="Ribosomal_S11"/>
    <property type="match status" value="1"/>
</dbReference>
<dbReference type="InterPro" id="IPR001971">
    <property type="entry name" value="Ribosomal_uS11"/>
</dbReference>
<dbReference type="GO" id="GO:0003735">
    <property type="term" value="F:structural constituent of ribosome"/>
    <property type="evidence" value="ECO:0007669"/>
    <property type="project" value="InterPro"/>
</dbReference>
<accession>D9IXR1</accession>
<dbReference type="Gene3D" id="3.30.420.80">
    <property type="entry name" value="Ribosomal protein S11"/>
    <property type="match status" value="1"/>
</dbReference>
<evidence type="ECO:0000256" key="4">
    <source>
        <dbReference type="ARBA" id="ARBA00023274"/>
    </source>
</evidence>
<dbReference type="GeneID" id="9481109"/>
<sequence>MARFGKTTSKIAVVYVYVTRQNVILTLVDLKSRKGWLDTIDRKRSFLVRTVACVSSGQCGFRGKRKTAPFAINLTTKKLLKSASDLGYTHLRLVLRGNGYNRETILKTFLRAKTKQHRIPILSVTDVTLAPHNGCRPKNRKRR</sequence>
<evidence type="ECO:0000256" key="3">
    <source>
        <dbReference type="ARBA" id="ARBA00022980"/>
    </source>
</evidence>
<dbReference type="GO" id="GO:0009507">
    <property type="term" value="C:chloroplast"/>
    <property type="evidence" value="ECO:0007669"/>
    <property type="project" value="UniProtKB-SubCell"/>
</dbReference>
<dbReference type="PANTHER" id="PTHR11759">
    <property type="entry name" value="40S RIBOSOMAL PROTEIN S14/30S RIBOSOMAL PROTEIN S11"/>
    <property type="match status" value="1"/>
</dbReference>